<feature type="transmembrane region" description="Helical" evidence="6">
    <location>
        <begin position="6"/>
        <end position="29"/>
    </location>
</feature>
<evidence type="ECO:0000256" key="2">
    <source>
        <dbReference type="ARBA" id="ARBA00022692"/>
    </source>
</evidence>
<dbReference type="InterPro" id="IPR004776">
    <property type="entry name" value="Mem_transp_PIN-like"/>
</dbReference>
<feature type="transmembrane region" description="Helical" evidence="6">
    <location>
        <begin position="378"/>
        <end position="399"/>
    </location>
</feature>
<organism evidence="7 8">
    <name type="scientific">Aspergillus pseudoustus</name>
    <dbReference type="NCBI Taxonomy" id="1810923"/>
    <lineage>
        <taxon>Eukaryota</taxon>
        <taxon>Fungi</taxon>
        <taxon>Dikarya</taxon>
        <taxon>Ascomycota</taxon>
        <taxon>Pezizomycotina</taxon>
        <taxon>Eurotiomycetes</taxon>
        <taxon>Eurotiomycetidae</taxon>
        <taxon>Eurotiales</taxon>
        <taxon>Aspergillaceae</taxon>
        <taxon>Aspergillus</taxon>
        <taxon>Aspergillus subgen. Nidulantes</taxon>
    </lineage>
</organism>
<dbReference type="PROSITE" id="PS51257">
    <property type="entry name" value="PROKAR_LIPOPROTEIN"/>
    <property type="match status" value="1"/>
</dbReference>
<evidence type="ECO:0000256" key="4">
    <source>
        <dbReference type="ARBA" id="ARBA00023136"/>
    </source>
</evidence>
<sequence length="443" mass="48002">MPRGSLLTSFLGALQACVSVLFTLGYGALTRHFGLIQTSSIHDVSGLGVKVFLPALILVHLGEQLKLDNAMNYLPVLVWAITYTSMSILLGHLASRLLKLPRWVIPACAFNNTTSLPLLLLQSLESVGSLKMILQDGDSVSNAIARAQSYFLLCGVISKTIGYAVGPAMLTHADGDSEQGQEHGTEEHEHEHEHDTEAQNGHATADAGAEEEMPLLRGRANKSSGGFLTKLKRWTRKAIFVFPKRLKQNVLTPFDTPLADVAIICTLLGAVLGLVPQLHKAFFNSYEEGGIFNAWLTSSIKNIGKLFTTLQIFIVGCELGVSFEKIQDGSREGGRDSNPGWKAILTIFLVRLVIWPALSISIIYGLAKNTSVLRSDPVLWFSMMLMPAGPPALVIQGLAELAKVSEVQKMTIAKTLTIMYMLSPCISFTITGALEASKAALQS</sequence>
<feature type="compositionally biased region" description="Basic and acidic residues" evidence="5">
    <location>
        <begin position="180"/>
        <end position="197"/>
    </location>
</feature>
<feature type="transmembrane region" description="Helical" evidence="6">
    <location>
        <begin position="41"/>
        <end position="61"/>
    </location>
</feature>
<feature type="non-terminal residue" evidence="7">
    <location>
        <position position="443"/>
    </location>
</feature>
<keyword evidence="3 6" id="KW-1133">Transmembrane helix</keyword>
<proteinExistence type="predicted"/>
<feature type="transmembrane region" description="Helical" evidence="6">
    <location>
        <begin position="411"/>
        <end position="434"/>
    </location>
</feature>
<dbReference type="PANTHER" id="PTHR31794">
    <property type="entry name" value="AUXIN EFFLUX TRANSPORTER FAMILY PROTEIN (EUROFUNG)"/>
    <property type="match status" value="1"/>
</dbReference>
<name>A0ABR4JQW2_9EURO</name>
<evidence type="ECO:0000313" key="8">
    <source>
        <dbReference type="Proteomes" id="UP001610446"/>
    </source>
</evidence>
<protein>
    <submittedName>
        <fullName evidence="7">Auxin efflux carrier</fullName>
    </submittedName>
</protein>
<feature type="transmembrane region" description="Helical" evidence="6">
    <location>
        <begin position="344"/>
        <end position="366"/>
    </location>
</feature>
<accession>A0ABR4JQW2</accession>
<evidence type="ECO:0000256" key="3">
    <source>
        <dbReference type="ARBA" id="ARBA00022989"/>
    </source>
</evidence>
<dbReference type="Proteomes" id="UP001610446">
    <property type="component" value="Unassembled WGS sequence"/>
</dbReference>
<gene>
    <name evidence="7" type="ORF">BJY01DRAFT_216548</name>
</gene>
<feature type="transmembrane region" description="Helical" evidence="6">
    <location>
        <begin position="73"/>
        <end position="93"/>
    </location>
</feature>
<feature type="region of interest" description="Disordered" evidence="5">
    <location>
        <begin position="172"/>
        <end position="207"/>
    </location>
</feature>
<evidence type="ECO:0000313" key="7">
    <source>
        <dbReference type="EMBL" id="KAL2842420.1"/>
    </source>
</evidence>
<comment type="caution">
    <text evidence="7">The sequence shown here is derived from an EMBL/GenBank/DDBJ whole genome shotgun (WGS) entry which is preliminary data.</text>
</comment>
<dbReference type="EMBL" id="JBFXLU010000099">
    <property type="protein sequence ID" value="KAL2842420.1"/>
    <property type="molecule type" value="Genomic_DNA"/>
</dbReference>
<reference evidence="7 8" key="1">
    <citation type="submission" date="2024-07" db="EMBL/GenBank/DDBJ databases">
        <title>Section-level genome sequencing and comparative genomics of Aspergillus sections Usti and Cavernicolus.</title>
        <authorList>
            <consortium name="Lawrence Berkeley National Laboratory"/>
            <person name="Nybo J.L."/>
            <person name="Vesth T.C."/>
            <person name="Theobald S."/>
            <person name="Frisvad J.C."/>
            <person name="Larsen T.O."/>
            <person name="Kjaerboelling I."/>
            <person name="Rothschild-Mancinelli K."/>
            <person name="Lyhne E.K."/>
            <person name="Kogle M.E."/>
            <person name="Barry K."/>
            <person name="Clum A."/>
            <person name="Na H."/>
            <person name="Ledsgaard L."/>
            <person name="Lin J."/>
            <person name="Lipzen A."/>
            <person name="Kuo A."/>
            <person name="Riley R."/>
            <person name="Mondo S."/>
            <person name="Labutti K."/>
            <person name="Haridas S."/>
            <person name="Pangalinan J."/>
            <person name="Salamov A.A."/>
            <person name="Simmons B.A."/>
            <person name="Magnuson J.K."/>
            <person name="Chen J."/>
            <person name="Drula E."/>
            <person name="Henrissat B."/>
            <person name="Wiebenga A."/>
            <person name="Lubbers R.J."/>
            <person name="Gomes A.C."/>
            <person name="Makela M.R."/>
            <person name="Stajich J."/>
            <person name="Grigoriev I.V."/>
            <person name="Mortensen U.H."/>
            <person name="De Vries R.P."/>
            <person name="Baker S.E."/>
            <person name="Andersen M.R."/>
        </authorList>
    </citation>
    <scope>NUCLEOTIDE SEQUENCE [LARGE SCALE GENOMIC DNA]</scope>
    <source>
        <strain evidence="7 8">CBS 123904</strain>
    </source>
</reference>
<dbReference type="Pfam" id="PF03547">
    <property type="entry name" value="Mem_trans"/>
    <property type="match status" value="1"/>
</dbReference>
<evidence type="ECO:0000256" key="1">
    <source>
        <dbReference type="ARBA" id="ARBA00004141"/>
    </source>
</evidence>
<feature type="transmembrane region" description="Helical" evidence="6">
    <location>
        <begin position="254"/>
        <end position="275"/>
    </location>
</feature>
<keyword evidence="2 6" id="KW-0812">Transmembrane</keyword>
<evidence type="ECO:0000256" key="6">
    <source>
        <dbReference type="SAM" id="Phobius"/>
    </source>
</evidence>
<keyword evidence="4 6" id="KW-0472">Membrane</keyword>
<dbReference type="PANTHER" id="PTHR31794:SF4">
    <property type="entry name" value="AUXIN EFFLUX TRANSPORTER FAMILY PROTEIN (EUROFUNG)"/>
    <property type="match status" value="1"/>
</dbReference>
<evidence type="ECO:0000256" key="5">
    <source>
        <dbReference type="SAM" id="MobiDB-lite"/>
    </source>
</evidence>
<comment type="subcellular location">
    <subcellularLocation>
        <location evidence="1">Membrane</location>
        <topology evidence="1">Multi-pass membrane protein</topology>
    </subcellularLocation>
</comment>
<keyword evidence="8" id="KW-1185">Reference proteome</keyword>